<feature type="transmembrane region" description="Helical" evidence="5">
    <location>
        <begin position="12"/>
        <end position="30"/>
    </location>
</feature>
<feature type="transmembrane region" description="Helical" evidence="5">
    <location>
        <begin position="55"/>
        <end position="79"/>
    </location>
</feature>
<organism evidence="7">
    <name type="scientific">Granulicella tundricola (strain ATCC BAA-1859 / DSM 23138 / MP5ACTX9)</name>
    <dbReference type="NCBI Taxonomy" id="1198114"/>
    <lineage>
        <taxon>Bacteria</taxon>
        <taxon>Pseudomonadati</taxon>
        <taxon>Acidobacteriota</taxon>
        <taxon>Terriglobia</taxon>
        <taxon>Terriglobales</taxon>
        <taxon>Acidobacteriaceae</taxon>
        <taxon>Granulicella</taxon>
    </lineage>
</organism>
<protein>
    <recommendedName>
        <fullName evidence="8">Isoprenylcysteine carboxyl methyltransferase</fullName>
    </recommendedName>
</protein>
<dbReference type="GO" id="GO:0012505">
    <property type="term" value="C:endomembrane system"/>
    <property type="evidence" value="ECO:0007669"/>
    <property type="project" value="UniProtKB-SubCell"/>
</dbReference>
<evidence type="ECO:0000256" key="4">
    <source>
        <dbReference type="ARBA" id="ARBA00023136"/>
    </source>
</evidence>
<dbReference type="Proteomes" id="UP000000343">
    <property type="component" value="Chromosome"/>
</dbReference>
<evidence type="ECO:0000256" key="3">
    <source>
        <dbReference type="ARBA" id="ARBA00022989"/>
    </source>
</evidence>
<dbReference type="KEGG" id="acm:AciX9_3770"/>
<accession>E8WWM5</accession>
<evidence type="ECO:0000313" key="7">
    <source>
        <dbReference type="Proteomes" id="UP000000343"/>
    </source>
</evidence>
<keyword evidence="2 5" id="KW-0812">Transmembrane</keyword>
<dbReference type="InterPro" id="IPR007318">
    <property type="entry name" value="Phopholipid_MeTrfase"/>
</dbReference>
<dbReference type="HOGENOM" id="CLU_1114582_0_0_0"/>
<dbReference type="Pfam" id="PF04191">
    <property type="entry name" value="PEMT"/>
    <property type="match status" value="1"/>
</dbReference>
<dbReference type="OrthoDB" id="5471300at2"/>
<comment type="subcellular location">
    <subcellularLocation>
        <location evidence="1">Endomembrane system</location>
        <topology evidence="1">Multi-pass membrane protein</topology>
    </subcellularLocation>
</comment>
<evidence type="ECO:0000256" key="5">
    <source>
        <dbReference type="SAM" id="Phobius"/>
    </source>
</evidence>
<keyword evidence="3 5" id="KW-1133">Transmembrane helix</keyword>
<keyword evidence="4 5" id="KW-0472">Membrane</keyword>
<dbReference type="STRING" id="1198114.AciX9_3770"/>
<dbReference type="AlphaFoldDB" id="E8WWM5"/>
<evidence type="ECO:0000313" key="6">
    <source>
        <dbReference type="EMBL" id="ADW70770.1"/>
    </source>
</evidence>
<reference evidence="7" key="1">
    <citation type="submission" date="2011-01" db="EMBL/GenBank/DDBJ databases">
        <title>Complete sequence of chromosome of Acidobacterium sp. MP5ACTX9.</title>
        <authorList>
            <consortium name="US DOE Joint Genome Institute"/>
            <person name="Lucas S."/>
            <person name="Copeland A."/>
            <person name="Lapidus A."/>
            <person name="Cheng J.-F."/>
            <person name="Goodwin L."/>
            <person name="Pitluck S."/>
            <person name="Teshima H."/>
            <person name="Detter J.C."/>
            <person name="Han C."/>
            <person name="Tapia R."/>
            <person name="Land M."/>
            <person name="Hauser L."/>
            <person name="Kyrpides N."/>
            <person name="Ivanova N."/>
            <person name="Ovchinnikova G."/>
            <person name="Pagani I."/>
            <person name="Rawat S.R."/>
            <person name="Mannisto M."/>
            <person name="Haggblom M.M."/>
            <person name="Woyke T."/>
        </authorList>
    </citation>
    <scope>NUCLEOTIDE SEQUENCE [LARGE SCALE GENOMIC DNA]</scope>
    <source>
        <strain evidence="7">MP5ACTX9</strain>
    </source>
</reference>
<dbReference type="eggNOG" id="COG2020">
    <property type="taxonomic scope" value="Bacteria"/>
</dbReference>
<evidence type="ECO:0008006" key="8">
    <source>
        <dbReference type="Google" id="ProtNLM"/>
    </source>
</evidence>
<sequence length="242" mass="26067">MKASALEFRLRYLFHGIVYVLAFWSPWNYALHTDPTGPNAHVWGVLSAALAKNGILNIGAAFDLLLVIGILCAFTGAGLRTWGSAYLGSGVVQDGRMHAGVVADGPYRHLRNPLYLGTFIHTFALALLMPQSGAIFAILAIGIMQIRLIFGEEAFLAGSLGDPYLAYKALVPRLLPSIKAKVAASGQPARWGQAFLGEIYMWGVAGSFAFAGWRYNASLLTQCVLVSLGVSLLTRALKPNTR</sequence>
<dbReference type="PaxDb" id="1198114-AciX9_3770"/>
<proteinExistence type="predicted"/>
<dbReference type="RefSeq" id="WP_013582078.1">
    <property type="nucleotide sequence ID" value="NC_015064.1"/>
</dbReference>
<name>E8WWM5_GRATM</name>
<feature type="transmembrane region" description="Helical" evidence="5">
    <location>
        <begin position="114"/>
        <end position="144"/>
    </location>
</feature>
<evidence type="ECO:0000256" key="1">
    <source>
        <dbReference type="ARBA" id="ARBA00004127"/>
    </source>
</evidence>
<keyword evidence="7" id="KW-1185">Reference proteome</keyword>
<dbReference type="EMBL" id="CP002480">
    <property type="protein sequence ID" value="ADW70770.1"/>
    <property type="molecule type" value="Genomic_DNA"/>
</dbReference>
<evidence type="ECO:0000256" key="2">
    <source>
        <dbReference type="ARBA" id="ARBA00022692"/>
    </source>
</evidence>
<gene>
    <name evidence="6" type="ordered locus">AciX9_3770</name>
</gene>
<dbReference type="Gene3D" id="1.20.120.1630">
    <property type="match status" value="1"/>
</dbReference>